<evidence type="ECO:0000256" key="1">
    <source>
        <dbReference type="SAM" id="MobiDB-lite"/>
    </source>
</evidence>
<gene>
    <name evidence="2" type="ORF">SDC9_201609</name>
</gene>
<dbReference type="AlphaFoldDB" id="A0A645ISM3"/>
<feature type="region of interest" description="Disordered" evidence="1">
    <location>
        <begin position="125"/>
        <end position="148"/>
    </location>
</feature>
<dbReference type="EMBL" id="VSSQ01121617">
    <property type="protein sequence ID" value="MPN53940.1"/>
    <property type="molecule type" value="Genomic_DNA"/>
</dbReference>
<reference evidence="2" key="1">
    <citation type="submission" date="2019-08" db="EMBL/GenBank/DDBJ databases">
        <authorList>
            <person name="Kucharzyk K."/>
            <person name="Murdoch R.W."/>
            <person name="Higgins S."/>
            <person name="Loffler F."/>
        </authorList>
    </citation>
    <scope>NUCLEOTIDE SEQUENCE</scope>
</reference>
<feature type="region of interest" description="Disordered" evidence="1">
    <location>
        <begin position="1"/>
        <end position="27"/>
    </location>
</feature>
<evidence type="ECO:0000313" key="2">
    <source>
        <dbReference type="EMBL" id="MPN53940.1"/>
    </source>
</evidence>
<organism evidence="2">
    <name type="scientific">bioreactor metagenome</name>
    <dbReference type="NCBI Taxonomy" id="1076179"/>
    <lineage>
        <taxon>unclassified sequences</taxon>
        <taxon>metagenomes</taxon>
        <taxon>ecological metagenomes</taxon>
    </lineage>
</organism>
<name>A0A645ISM3_9ZZZZ</name>
<feature type="region of interest" description="Disordered" evidence="1">
    <location>
        <begin position="69"/>
        <end position="90"/>
    </location>
</feature>
<protein>
    <submittedName>
        <fullName evidence="2">Uncharacterized protein</fullName>
    </submittedName>
</protein>
<sequence length="148" mass="16575">MGRNRHSLKADVPGTGDDNAEPCHGTDNNCINKGSCHRDQPLTSRLFGLSGSRRNGGAPQTRFVREYTSGNPLLHGHNNGPDSPAGYRAHAKGTLNNFEQCGRNRLKVHDQNQKTAQKIGNRHKRYNNFRNPRNTFDTANNHQPHTKR</sequence>
<feature type="compositionally biased region" description="Polar residues" evidence="1">
    <location>
        <begin position="128"/>
        <end position="148"/>
    </location>
</feature>
<proteinExistence type="predicted"/>
<accession>A0A645ISM3</accession>
<comment type="caution">
    <text evidence="2">The sequence shown here is derived from an EMBL/GenBank/DDBJ whole genome shotgun (WGS) entry which is preliminary data.</text>
</comment>